<keyword evidence="2" id="KW-0677">Repeat</keyword>
<dbReference type="PIRSF" id="PIRSF037037">
    <property type="entry name" value="Kelch-like_protein_gigaxonin"/>
    <property type="match status" value="1"/>
</dbReference>
<dbReference type="Pfam" id="PF00651">
    <property type="entry name" value="BTB"/>
    <property type="match status" value="1"/>
</dbReference>
<dbReference type="GeneID" id="101860336"/>
<reference evidence="6" key="1">
    <citation type="submission" date="2025-08" db="UniProtKB">
        <authorList>
            <consortium name="RefSeq"/>
        </authorList>
    </citation>
    <scope>IDENTIFICATION</scope>
</reference>
<dbReference type="Proteomes" id="UP000694888">
    <property type="component" value="Unplaced"/>
</dbReference>
<evidence type="ECO:0000256" key="3">
    <source>
        <dbReference type="SAM" id="MobiDB-lite"/>
    </source>
</evidence>
<gene>
    <name evidence="6" type="primary">LOC101860336</name>
</gene>
<dbReference type="InterPro" id="IPR017096">
    <property type="entry name" value="BTB-kelch_protein"/>
</dbReference>
<dbReference type="Pfam" id="PF01344">
    <property type="entry name" value="Kelch_1"/>
    <property type="match status" value="6"/>
</dbReference>
<sequence length="646" mass="72759">MASNFHHQTSASHRQTSSRTGGAARLEGHPSATRLRPLRYNDARPQADDPQTEELLERMRRQMPTSCYMMRPLLTEHGVDGSTRFHIYKYPTEALAAMNEFRLEGSLCDITLNVNGECIRAHRIVLAACSAYFRAMFTNGMMEASCSEVTIREPNITPPTLRILVEFAYTHEILVTQENVQALLVSAIFLEMTHVIEACTLFMEQQLEPSNCIGFANFAAIHGCLDLEAKAKKYIHEHFCEVIKYDEFLTLEHEDMINIVKQDELNIRCETQVFQAVVRWVEHDTDRRLNQLVDLLDKVRLTSMAPCFLENQLEKCTVIKQLPHCVQLLLDKLRKLQQHSGDTLDRPRKPCKPLVVYSVGGFYRKVMDSLKCFECYNPVSKEWTRLPDLPRPRCGPGVTSLQGLVYVVGGRVMRCGESVDSCSLDVYDPGQNMWINGNPMSVARNRVGVAVLDNMIYAVGGSDCGEQHKSAERYNPESDSWERISPMSTVRMSCGVAVVNRLLYAVGGYDGRNRLSSVECFHPEDNEWRLVEPMNEARSGAGVVVLGGCVYAVGGFDGARQLQSVERYDPVKRCWDYVASLQRARSGVGVAVVDNKIFALGGFDGRDFLPCVECYNPELDQWQSETIMLCERSGHGVAVERQPTIG</sequence>
<evidence type="ECO:0000313" key="5">
    <source>
        <dbReference type="Proteomes" id="UP000694888"/>
    </source>
</evidence>
<dbReference type="PANTHER" id="PTHR24412:SF401">
    <property type="entry name" value="FI11917P"/>
    <property type="match status" value="1"/>
</dbReference>
<feature type="compositionally biased region" description="Polar residues" evidence="3">
    <location>
        <begin position="1"/>
        <end position="20"/>
    </location>
</feature>
<evidence type="ECO:0000313" key="6">
    <source>
        <dbReference type="RefSeq" id="XP_012938839.1"/>
    </source>
</evidence>
<dbReference type="PANTHER" id="PTHR24412">
    <property type="entry name" value="KELCH PROTEIN"/>
    <property type="match status" value="1"/>
</dbReference>
<dbReference type="SMART" id="SM00875">
    <property type="entry name" value="BACK"/>
    <property type="match status" value="1"/>
</dbReference>
<dbReference type="InterPro" id="IPR011705">
    <property type="entry name" value="BACK"/>
</dbReference>
<organism evidence="5 6">
    <name type="scientific">Aplysia californica</name>
    <name type="common">California sea hare</name>
    <dbReference type="NCBI Taxonomy" id="6500"/>
    <lineage>
        <taxon>Eukaryota</taxon>
        <taxon>Metazoa</taxon>
        <taxon>Spiralia</taxon>
        <taxon>Lophotrochozoa</taxon>
        <taxon>Mollusca</taxon>
        <taxon>Gastropoda</taxon>
        <taxon>Heterobranchia</taxon>
        <taxon>Euthyneura</taxon>
        <taxon>Tectipleura</taxon>
        <taxon>Aplysiida</taxon>
        <taxon>Aplysioidea</taxon>
        <taxon>Aplysiidae</taxon>
        <taxon>Aplysia</taxon>
    </lineage>
</organism>
<dbReference type="Gene3D" id="1.25.40.420">
    <property type="match status" value="1"/>
</dbReference>
<keyword evidence="5" id="KW-1185">Reference proteome</keyword>
<dbReference type="InterPro" id="IPR011333">
    <property type="entry name" value="SKP1/BTB/POZ_sf"/>
</dbReference>
<dbReference type="InterPro" id="IPR015915">
    <property type="entry name" value="Kelch-typ_b-propeller"/>
</dbReference>
<dbReference type="Pfam" id="PF07707">
    <property type="entry name" value="BACK"/>
    <property type="match status" value="1"/>
</dbReference>
<keyword evidence="1" id="KW-0880">Kelch repeat</keyword>
<feature type="region of interest" description="Disordered" evidence="3">
    <location>
        <begin position="1"/>
        <end position="53"/>
    </location>
</feature>
<dbReference type="RefSeq" id="XP_012938839.1">
    <property type="nucleotide sequence ID" value="XM_013083385.2"/>
</dbReference>
<accession>A0ABM1A1C6</accession>
<protein>
    <submittedName>
        <fullName evidence="6">Kelch-like ECH-associated protein 1B</fullName>
    </submittedName>
</protein>
<dbReference type="InterPro" id="IPR006652">
    <property type="entry name" value="Kelch_1"/>
</dbReference>
<dbReference type="Gene3D" id="3.30.710.10">
    <property type="entry name" value="Potassium Channel Kv1.1, Chain A"/>
    <property type="match status" value="1"/>
</dbReference>
<dbReference type="PROSITE" id="PS50097">
    <property type="entry name" value="BTB"/>
    <property type="match status" value="1"/>
</dbReference>
<dbReference type="SMART" id="SM00612">
    <property type="entry name" value="Kelch"/>
    <property type="match status" value="6"/>
</dbReference>
<dbReference type="Gene3D" id="2.120.10.80">
    <property type="entry name" value="Kelch-type beta propeller"/>
    <property type="match status" value="1"/>
</dbReference>
<dbReference type="InterPro" id="IPR000210">
    <property type="entry name" value="BTB/POZ_dom"/>
</dbReference>
<dbReference type="SMART" id="SM00225">
    <property type="entry name" value="BTB"/>
    <property type="match status" value="1"/>
</dbReference>
<proteinExistence type="predicted"/>
<feature type="domain" description="BTB" evidence="4">
    <location>
        <begin position="108"/>
        <end position="177"/>
    </location>
</feature>
<evidence type="ECO:0000256" key="1">
    <source>
        <dbReference type="ARBA" id="ARBA00022441"/>
    </source>
</evidence>
<evidence type="ECO:0000256" key="2">
    <source>
        <dbReference type="ARBA" id="ARBA00022737"/>
    </source>
</evidence>
<evidence type="ECO:0000259" key="4">
    <source>
        <dbReference type="PROSITE" id="PS50097"/>
    </source>
</evidence>
<dbReference type="SUPFAM" id="SSF117281">
    <property type="entry name" value="Kelch motif"/>
    <property type="match status" value="1"/>
</dbReference>
<name>A0ABM1A1C6_APLCA</name>
<dbReference type="SUPFAM" id="SSF54695">
    <property type="entry name" value="POZ domain"/>
    <property type="match status" value="1"/>
</dbReference>